<comment type="caution">
    <text evidence="9">The sequence shown here is derived from an EMBL/GenBank/DDBJ whole genome shotgun (WGS) entry which is preliminary data.</text>
</comment>
<evidence type="ECO:0000256" key="3">
    <source>
        <dbReference type="ARBA" id="ARBA00022617"/>
    </source>
</evidence>
<dbReference type="InterPro" id="IPR036396">
    <property type="entry name" value="Cyt_P450_sf"/>
</dbReference>
<dbReference type="PANTHER" id="PTHR24296">
    <property type="entry name" value="CYTOCHROME P450"/>
    <property type="match status" value="1"/>
</dbReference>
<gene>
    <name evidence="9" type="ORF">CRG98_016022</name>
</gene>
<dbReference type="GO" id="GO:0016705">
    <property type="term" value="F:oxidoreductase activity, acting on paired donors, with incorporation or reduction of molecular oxygen"/>
    <property type="evidence" value="ECO:0007669"/>
    <property type="project" value="InterPro"/>
</dbReference>
<evidence type="ECO:0000256" key="8">
    <source>
        <dbReference type="RuleBase" id="RU000461"/>
    </source>
</evidence>
<dbReference type="GO" id="GO:0020037">
    <property type="term" value="F:heme binding"/>
    <property type="evidence" value="ECO:0007669"/>
    <property type="project" value="InterPro"/>
</dbReference>
<evidence type="ECO:0000313" key="9">
    <source>
        <dbReference type="EMBL" id="PKI63578.1"/>
    </source>
</evidence>
<dbReference type="STRING" id="22663.A0A2I0K4V9"/>
<dbReference type="SUPFAM" id="SSF48264">
    <property type="entry name" value="Cytochrome P450"/>
    <property type="match status" value="1"/>
</dbReference>
<evidence type="ECO:0000313" key="10">
    <source>
        <dbReference type="Proteomes" id="UP000233551"/>
    </source>
</evidence>
<dbReference type="InterPro" id="IPR001128">
    <property type="entry name" value="Cyt_P450"/>
</dbReference>
<evidence type="ECO:0000256" key="5">
    <source>
        <dbReference type="ARBA" id="ARBA00023002"/>
    </source>
</evidence>
<organism evidence="9 10">
    <name type="scientific">Punica granatum</name>
    <name type="common">Pomegranate</name>
    <dbReference type="NCBI Taxonomy" id="22663"/>
    <lineage>
        <taxon>Eukaryota</taxon>
        <taxon>Viridiplantae</taxon>
        <taxon>Streptophyta</taxon>
        <taxon>Embryophyta</taxon>
        <taxon>Tracheophyta</taxon>
        <taxon>Spermatophyta</taxon>
        <taxon>Magnoliopsida</taxon>
        <taxon>eudicotyledons</taxon>
        <taxon>Gunneridae</taxon>
        <taxon>Pentapetalae</taxon>
        <taxon>rosids</taxon>
        <taxon>malvids</taxon>
        <taxon>Myrtales</taxon>
        <taxon>Lythraceae</taxon>
        <taxon>Punica</taxon>
    </lineage>
</organism>
<evidence type="ECO:0000256" key="2">
    <source>
        <dbReference type="ARBA" id="ARBA00010617"/>
    </source>
</evidence>
<dbReference type="Pfam" id="PF00067">
    <property type="entry name" value="p450"/>
    <property type="match status" value="1"/>
</dbReference>
<dbReference type="Proteomes" id="UP000233551">
    <property type="component" value="Unassembled WGS sequence"/>
</dbReference>
<keyword evidence="7 8" id="KW-0503">Monooxygenase</keyword>
<evidence type="ECO:0000256" key="4">
    <source>
        <dbReference type="ARBA" id="ARBA00022723"/>
    </source>
</evidence>
<dbReference type="Gene3D" id="1.10.630.10">
    <property type="entry name" value="Cytochrome P450"/>
    <property type="match status" value="1"/>
</dbReference>
<dbReference type="InterPro" id="IPR017972">
    <property type="entry name" value="Cyt_P450_CS"/>
</dbReference>
<dbReference type="EMBL" id="PGOL01000882">
    <property type="protein sequence ID" value="PKI63578.1"/>
    <property type="molecule type" value="Genomic_DNA"/>
</dbReference>
<keyword evidence="6 8" id="KW-0408">Iron</keyword>
<keyword evidence="4 8" id="KW-0479">Metal-binding</keyword>
<protein>
    <submittedName>
        <fullName evidence="9">Uncharacterized protein</fullName>
    </submittedName>
</protein>
<comment type="similarity">
    <text evidence="2 8">Belongs to the cytochrome P450 family.</text>
</comment>
<keyword evidence="10" id="KW-1185">Reference proteome</keyword>
<evidence type="ECO:0000256" key="1">
    <source>
        <dbReference type="ARBA" id="ARBA00001971"/>
    </source>
</evidence>
<proteinExistence type="inferred from homology"/>
<sequence length="103" mass="12010">MGTMEKIWGNDCLEYKPERWLEDGIFQQQSPFRYPIFNAGPRMCAGKDLAYIQIKLIVASMIERFVIEVQDDHMQPEKILSLTLLMKGGLPVKVRERCSEFKN</sequence>
<evidence type="ECO:0000256" key="6">
    <source>
        <dbReference type="ARBA" id="ARBA00023004"/>
    </source>
</evidence>
<dbReference type="GO" id="GO:0005506">
    <property type="term" value="F:iron ion binding"/>
    <property type="evidence" value="ECO:0007669"/>
    <property type="project" value="InterPro"/>
</dbReference>
<comment type="cofactor">
    <cofactor evidence="1">
        <name>heme</name>
        <dbReference type="ChEBI" id="CHEBI:30413"/>
    </cofactor>
</comment>
<evidence type="ECO:0000256" key="7">
    <source>
        <dbReference type="ARBA" id="ARBA00023033"/>
    </source>
</evidence>
<dbReference type="GO" id="GO:0004497">
    <property type="term" value="F:monooxygenase activity"/>
    <property type="evidence" value="ECO:0007669"/>
    <property type="project" value="UniProtKB-KW"/>
</dbReference>
<reference evidence="9 10" key="1">
    <citation type="submission" date="2017-11" db="EMBL/GenBank/DDBJ databases">
        <title>De-novo sequencing of pomegranate (Punica granatum L.) genome.</title>
        <authorList>
            <person name="Akparov Z."/>
            <person name="Amiraslanov A."/>
            <person name="Hajiyeva S."/>
            <person name="Abbasov M."/>
            <person name="Kaur K."/>
            <person name="Hamwieh A."/>
            <person name="Solovyev V."/>
            <person name="Salamov A."/>
            <person name="Braich B."/>
            <person name="Kosarev P."/>
            <person name="Mahmoud A."/>
            <person name="Hajiyev E."/>
            <person name="Babayeva S."/>
            <person name="Izzatullayeva V."/>
            <person name="Mammadov A."/>
            <person name="Mammadov A."/>
            <person name="Sharifova S."/>
            <person name="Ojaghi J."/>
            <person name="Eynullazada K."/>
            <person name="Bayramov B."/>
            <person name="Abdulazimova A."/>
            <person name="Shahmuradov I."/>
        </authorList>
    </citation>
    <scope>NUCLEOTIDE SEQUENCE [LARGE SCALE GENOMIC DNA]</scope>
    <source>
        <strain evidence="10">cv. AG2017</strain>
        <tissue evidence="9">Leaf</tissue>
    </source>
</reference>
<dbReference type="GO" id="GO:0006629">
    <property type="term" value="P:lipid metabolic process"/>
    <property type="evidence" value="ECO:0007669"/>
    <property type="project" value="UniProtKB-ARBA"/>
</dbReference>
<keyword evidence="3 8" id="KW-0349">Heme</keyword>
<dbReference type="AlphaFoldDB" id="A0A2I0K4V9"/>
<name>A0A2I0K4V9_PUNGR</name>
<accession>A0A2I0K4V9</accession>
<keyword evidence="5 8" id="KW-0560">Oxidoreductase</keyword>
<dbReference type="PROSITE" id="PS00086">
    <property type="entry name" value="CYTOCHROME_P450"/>
    <property type="match status" value="1"/>
</dbReference>